<evidence type="ECO:0000256" key="1">
    <source>
        <dbReference type="SAM" id="MobiDB-lite"/>
    </source>
</evidence>
<protein>
    <recommendedName>
        <fullName evidence="2">C2H2-type domain-containing protein</fullName>
    </recommendedName>
</protein>
<evidence type="ECO:0000259" key="2">
    <source>
        <dbReference type="PROSITE" id="PS00028"/>
    </source>
</evidence>
<feature type="domain" description="C2H2-type" evidence="2">
    <location>
        <begin position="109"/>
        <end position="132"/>
    </location>
</feature>
<dbReference type="Proteomes" id="UP000305067">
    <property type="component" value="Unassembled WGS sequence"/>
</dbReference>
<dbReference type="EMBL" id="ML178823">
    <property type="protein sequence ID" value="TFL02141.1"/>
    <property type="molecule type" value="Genomic_DNA"/>
</dbReference>
<keyword evidence="4" id="KW-1185">Reference proteome</keyword>
<feature type="compositionally biased region" description="Polar residues" evidence="1">
    <location>
        <begin position="143"/>
        <end position="154"/>
    </location>
</feature>
<organism evidence="3 4">
    <name type="scientific">Pterulicium gracile</name>
    <dbReference type="NCBI Taxonomy" id="1884261"/>
    <lineage>
        <taxon>Eukaryota</taxon>
        <taxon>Fungi</taxon>
        <taxon>Dikarya</taxon>
        <taxon>Basidiomycota</taxon>
        <taxon>Agaricomycotina</taxon>
        <taxon>Agaricomycetes</taxon>
        <taxon>Agaricomycetidae</taxon>
        <taxon>Agaricales</taxon>
        <taxon>Pleurotineae</taxon>
        <taxon>Pterulaceae</taxon>
        <taxon>Pterulicium</taxon>
    </lineage>
</organism>
<sequence>MDVTPVIVVRISRPQITVADYGSHKLAGIDRDDGLPGTQCSLCPGKSGKFTRSTDFKRHQRLEHAKNRNDLRFRCNLPEFPSCKLAGGTPKNLEVHITSVHLKIKNQRCLEPLCGAIFSDPARLSKHRKSEHGHKLDNKKHNSNTGPTAKSRSASGLRYQPPGLTSTGVPVQVAFGFGSPGITFPPGWSMSNLRPELFSSAARASGPPSASASSSQWSTISGDDDANPIIPRTNQFMPTTSTSTSGSDDPSSGSRSSSYAWSPVLPSPSSRALSPFSSGSDNTSPIIDTQPMPMLIDSADDFGRYSPSSSSYTLSPVPSLLLSRASSTFSYGLSPQGSAFGGEDDLDTIRRARRGVMKPHEMCSPPSPQDCYHGPEYRSSSNYFLENDSSYAPHPFCYDPSRPYHH</sequence>
<dbReference type="InterPro" id="IPR013087">
    <property type="entry name" value="Znf_C2H2_type"/>
</dbReference>
<feature type="compositionally biased region" description="Low complexity" evidence="1">
    <location>
        <begin position="238"/>
        <end position="280"/>
    </location>
</feature>
<dbReference type="AlphaFoldDB" id="A0A5C3QNN7"/>
<evidence type="ECO:0000313" key="3">
    <source>
        <dbReference type="EMBL" id="TFL02141.1"/>
    </source>
</evidence>
<evidence type="ECO:0000313" key="4">
    <source>
        <dbReference type="Proteomes" id="UP000305067"/>
    </source>
</evidence>
<feature type="region of interest" description="Disordered" evidence="1">
    <location>
        <begin position="201"/>
        <end position="301"/>
    </location>
</feature>
<dbReference type="SMART" id="SM00355">
    <property type="entry name" value="ZnF_C2H2"/>
    <property type="match status" value="3"/>
</dbReference>
<dbReference type="OrthoDB" id="2758317at2759"/>
<accession>A0A5C3QNN7</accession>
<gene>
    <name evidence="3" type="ORF">BDV98DRAFT_582452</name>
</gene>
<feature type="region of interest" description="Disordered" evidence="1">
    <location>
        <begin position="125"/>
        <end position="163"/>
    </location>
</feature>
<dbReference type="PROSITE" id="PS00028">
    <property type="entry name" value="ZINC_FINGER_C2H2_1"/>
    <property type="match status" value="1"/>
</dbReference>
<feature type="compositionally biased region" description="Low complexity" evidence="1">
    <location>
        <begin position="201"/>
        <end position="215"/>
    </location>
</feature>
<proteinExistence type="predicted"/>
<name>A0A5C3QNN7_9AGAR</name>
<reference evidence="3 4" key="1">
    <citation type="journal article" date="2019" name="Nat. Ecol. Evol.">
        <title>Megaphylogeny resolves global patterns of mushroom evolution.</title>
        <authorList>
            <person name="Varga T."/>
            <person name="Krizsan K."/>
            <person name="Foldi C."/>
            <person name="Dima B."/>
            <person name="Sanchez-Garcia M."/>
            <person name="Sanchez-Ramirez S."/>
            <person name="Szollosi G.J."/>
            <person name="Szarkandi J.G."/>
            <person name="Papp V."/>
            <person name="Albert L."/>
            <person name="Andreopoulos W."/>
            <person name="Angelini C."/>
            <person name="Antonin V."/>
            <person name="Barry K.W."/>
            <person name="Bougher N.L."/>
            <person name="Buchanan P."/>
            <person name="Buyck B."/>
            <person name="Bense V."/>
            <person name="Catcheside P."/>
            <person name="Chovatia M."/>
            <person name="Cooper J."/>
            <person name="Damon W."/>
            <person name="Desjardin D."/>
            <person name="Finy P."/>
            <person name="Geml J."/>
            <person name="Haridas S."/>
            <person name="Hughes K."/>
            <person name="Justo A."/>
            <person name="Karasinski D."/>
            <person name="Kautmanova I."/>
            <person name="Kiss B."/>
            <person name="Kocsube S."/>
            <person name="Kotiranta H."/>
            <person name="LaButti K.M."/>
            <person name="Lechner B.E."/>
            <person name="Liimatainen K."/>
            <person name="Lipzen A."/>
            <person name="Lukacs Z."/>
            <person name="Mihaltcheva S."/>
            <person name="Morgado L.N."/>
            <person name="Niskanen T."/>
            <person name="Noordeloos M.E."/>
            <person name="Ohm R.A."/>
            <person name="Ortiz-Santana B."/>
            <person name="Ovrebo C."/>
            <person name="Racz N."/>
            <person name="Riley R."/>
            <person name="Savchenko A."/>
            <person name="Shiryaev A."/>
            <person name="Soop K."/>
            <person name="Spirin V."/>
            <person name="Szebenyi C."/>
            <person name="Tomsovsky M."/>
            <person name="Tulloss R.E."/>
            <person name="Uehling J."/>
            <person name="Grigoriev I.V."/>
            <person name="Vagvolgyi C."/>
            <person name="Papp T."/>
            <person name="Martin F.M."/>
            <person name="Miettinen O."/>
            <person name="Hibbett D.S."/>
            <person name="Nagy L.G."/>
        </authorList>
    </citation>
    <scope>NUCLEOTIDE SEQUENCE [LARGE SCALE GENOMIC DNA]</scope>
    <source>
        <strain evidence="3 4">CBS 309.79</strain>
    </source>
</reference>